<feature type="transmembrane region" description="Helical" evidence="5">
    <location>
        <begin position="434"/>
        <end position="454"/>
    </location>
</feature>
<dbReference type="GO" id="GO:0016020">
    <property type="term" value="C:membrane"/>
    <property type="evidence" value="ECO:0007669"/>
    <property type="project" value="UniProtKB-SubCell"/>
</dbReference>
<dbReference type="Pfam" id="PF00916">
    <property type="entry name" value="Sulfate_transp"/>
    <property type="match status" value="1"/>
</dbReference>
<dbReference type="AlphaFoldDB" id="A0A7S1FIP7"/>
<feature type="transmembrane region" description="Helical" evidence="5">
    <location>
        <begin position="82"/>
        <end position="100"/>
    </location>
</feature>
<keyword evidence="6" id="KW-0732">Signal</keyword>
<evidence type="ECO:0000256" key="4">
    <source>
        <dbReference type="ARBA" id="ARBA00023136"/>
    </source>
</evidence>
<proteinExistence type="predicted"/>
<evidence type="ECO:0000256" key="1">
    <source>
        <dbReference type="ARBA" id="ARBA00004141"/>
    </source>
</evidence>
<accession>A0A7S1FIP7</accession>
<sequence>MRVGLLLACVQFVVRVVPVVCLRISLTSLHNEEDSDEFSLHPSPNAHSGVELVAATSVPNRVPSTLRERRSRQPWWASEHRAAVVGSLCLAAVVASLLWARTLYADERHAEELSNTWAKWWGPQTRTEWCEALLASVNICCAQVPTVVAVAAMSGLNPAAGLQGAWITGMVCALLGCSPGVINGSSAALASFSTWHLDKGHVDAWELSASVILAGVMMMVLACLHLPRLLFDRLSAVKVGLCNGLAVSMAIAQLMWLKTVDGDWISGGMLRCTFGHVAVTTVIMVALPRISPRLPAAMVALMVGVVMEFWFFRTALHTSTAVVGDLHSFVSTGPVSVPLVANPDIRSLEIDIRSVQRIILQSVMISVLTLFESSSTLDVVGSLTGKESTSDRHLFVLGIASATAGMFGTLGGSAVLGLSVIGVQCGGTTRVSNVLASVWLILFVASAGSLVNFIPCGTLTGTMVLVIVNTARWSSCPGLFAALVPRTLVDRATGTWMRWLREVRLDPFDALCITFMTLGSLKWPLTVSTPCVLLLVCLRTMIMSVASFLKHLLSSRSPGAAVLFSLTEKRGVGQADMVQFISSHHEPMWVAQGKCLASAPT</sequence>
<dbReference type="PANTHER" id="PTHR43310:SF1">
    <property type="entry name" value="SULFATE TRANSPORTER YBAR-RELATED"/>
    <property type="match status" value="1"/>
</dbReference>
<evidence type="ECO:0000256" key="5">
    <source>
        <dbReference type="SAM" id="Phobius"/>
    </source>
</evidence>
<evidence type="ECO:0000256" key="2">
    <source>
        <dbReference type="ARBA" id="ARBA00022692"/>
    </source>
</evidence>
<keyword evidence="3 5" id="KW-1133">Transmembrane helix</keyword>
<keyword evidence="4 5" id="KW-0472">Membrane</keyword>
<evidence type="ECO:0000259" key="7">
    <source>
        <dbReference type="Pfam" id="PF00916"/>
    </source>
</evidence>
<feature type="transmembrane region" description="Helical" evidence="5">
    <location>
        <begin position="236"/>
        <end position="256"/>
    </location>
</feature>
<dbReference type="InterPro" id="IPR052706">
    <property type="entry name" value="Membrane-Transporter-like"/>
</dbReference>
<dbReference type="EMBL" id="HBFQ01063294">
    <property type="protein sequence ID" value="CAD8870432.1"/>
    <property type="molecule type" value="Transcribed_RNA"/>
</dbReference>
<evidence type="ECO:0000313" key="8">
    <source>
        <dbReference type="EMBL" id="CAD8870432.1"/>
    </source>
</evidence>
<protein>
    <recommendedName>
        <fullName evidence="7">SLC26A/SulP transporter domain-containing protein</fullName>
    </recommendedName>
</protein>
<evidence type="ECO:0000256" key="6">
    <source>
        <dbReference type="SAM" id="SignalP"/>
    </source>
</evidence>
<feature type="transmembrane region" description="Helical" evidence="5">
    <location>
        <begin position="165"/>
        <end position="192"/>
    </location>
</feature>
<reference evidence="8" key="1">
    <citation type="submission" date="2021-01" db="EMBL/GenBank/DDBJ databases">
        <authorList>
            <person name="Corre E."/>
            <person name="Pelletier E."/>
            <person name="Niang G."/>
            <person name="Scheremetjew M."/>
            <person name="Finn R."/>
            <person name="Kale V."/>
            <person name="Holt S."/>
            <person name="Cochrane G."/>
            <person name="Meng A."/>
            <person name="Brown T."/>
            <person name="Cohen L."/>
        </authorList>
    </citation>
    <scope>NUCLEOTIDE SEQUENCE</scope>
</reference>
<feature type="transmembrane region" description="Helical" evidence="5">
    <location>
        <begin position="204"/>
        <end position="224"/>
    </location>
</feature>
<feature type="transmembrane region" description="Helical" evidence="5">
    <location>
        <begin position="294"/>
        <end position="312"/>
    </location>
</feature>
<evidence type="ECO:0000256" key="3">
    <source>
        <dbReference type="ARBA" id="ARBA00022989"/>
    </source>
</evidence>
<name>A0A7S1FIP7_NOCSC</name>
<feature type="domain" description="SLC26A/SulP transporter" evidence="7">
    <location>
        <begin position="133"/>
        <end position="467"/>
    </location>
</feature>
<gene>
    <name evidence="8" type="ORF">NSCI0253_LOCUS44789</name>
</gene>
<comment type="subcellular location">
    <subcellularLocation>
        <location evidence="1">Membrane</location>
        <topology evidence="1">Multi-pass membrane protein</topology>
    </subcellularLocation>
</comment>
<feature type="transmembrane region" description="Helical" evidence="5">
    <location>
        <begin position="394"/>
        <end position="422"/>
    </location>
</feature>
<keyword evidence="2 5" id="KW-0812">Transmembrane</keyword>
<feature type="chain" id="PRO_5030722235" description="SLC26A/SulP transporter domain-containing protein" evidence="6">
    <location>
        <begin position="22"/>
        <end position="601"/>
    </location>
</feature>
<organism evidence="8">
    <name type="scientific">Noctiluca scintillans</name>
    <name type="common">Sea sparkle</name>
    <name type="synonym">Red tide dinoflagellate</name>
    <dbReference type="NCBI Taxonomy" id="2966"/>
    <lineage>
        <taxon>Eukaryota</taxon>
        <taxon>Sar</taxon>
        <taxon>Alveolata</taxon>
        <taxon>Dinophyceae</taxon>
        <taxon>Noctilucales</taxon>
        <taxon>Noctilucaceae</taxon>
        <taxon>Noctiluca</taxon>
    </lineage>
</organism>
<dbReference type="InterPro" id="IPR011547">
    <property type="entry name" value="SLC26A/SulP_dom"/>
</dbReference>
<dbReference type="PANTHER" id="PTHR43310">
    <property type="entry name" value="SULFATE TRANSPORTER YBAR-RELATED"/>
    <property type="match status" value="1"/>
</dbReference>
<feature type="signal peptide" evidence="6">
    <location>
        <begin position="1"/>
        <end position="21"/>
    </location>
</feature>